<sequence>MAQQNPLQDIARWSERESGFKGIPSICSAHPLVLEAAMLRASRTDSPLLIEATCNQVNQDGGYTGMKPADFRRFVEDIATRTGFPIDRIILGGDHLGPNPWKSLAAEEAMDEAEQMIRAYAMAGFTKLHLDTSMGCRGEPIALPDELTATRAARLAVAAEDAIRDMDGSKPVYVIGTEVPIPGGAMEELGALEVTKPEAAVRTVEIHANAFDAAGAGEAFKRVVGVVVQPGVEFGNHNVIDYVPENAKALSASRSRMPMIVFEAHSTDYQSREALRSLVLGGFAILKVGPGLTFALREALYGLDQIAAFLHPQARKQTLQETAEAVMVEQPKDWEKYYEGSAAEQHLQRHYSYSDRIRYYWPQGRLAAAADELLALLGDTIIPETLISQHLARIYPRVRAGLVAPRARALAIAAIDLVLEDYFEAAHG</sequence>
<protein>
    <submittedName>
        <fullName evidence="2">D-tagatose-bisphosphate aldolase, class II, non-catalytic subunit</fullName>
        <ecNumber evidence="2">4.1.2.40</ecNumber>
    </submittedName>
</protein>
<evidence type="ECO:0000256" key="1">
    <source>
        <dbReference type="ARBA" id="ARBA00005007"/>
    </source>
</evidence>
<keyword evidence="2" id="KW-0614">Plasmid</keyword>
<dbReference type="OrthoDB" id="1672942at2"/>
<dbReference type="InterPro" id="IPR050303">
    <property type="entry name" value="GatZ_KbaZ_carbometab"/>
</dbReference>
<dbReference type="PANTHER" id="PTHR32502:SF2">
    <property type="entry name" value="D-TAGATOSE-1,6-BISPHOSPHATE ALDOLASE SUBUNIT KBAZ"/>
    <property type="match status" value="1"/>
</dbReference>
<gene>
    <name evidence="2" type="ORF">CCGE525_23380</name>
</gene>
<reference evidence="2 3" key="1">
    <citation type="submission" date="2018-10" db="EMBL/GenBank/DDBJ databases">
        <title>Rhizobium etli, R. leguminosarum and a new Rhizobium genospecies from Phaseolus dumosus.</title>
        <authorList>
            <person name="Ramirez-Puebla S.T."/>
            <person name="Rogel-Hernandez M.A."/>
            <person name="Guerrero G."/>
            <person name="Ormeno-Orrillo E."/>
            <person name="Martinez-Romero J.C."/>
            <person name="Negrete-Yankelevich S."/>
            <person name="Martinez-Romero E."/>
        </authorList>
    </citation>
    <scope>NUCLEOTIDE SEQUENCE [LARGE SCALE GENOMIC DNA]</scope>
    <source>
        <strain evidence="2 3">CCGE525</strain>
        <plasmid evidence="3">prccge525c</plasmid>
    </source>
</reference>
<geneLocation type="plasmid" evidence="3">
    <name>prccge525c</name>
</geneLocation>
<dbReference type="AlphaFoldDB" id="A0A387FVJ8"/>
<dbReference type="EC" id="4.1.2.40" evidence="2"/>
<dbReference type="SUPFAM" id="SSF51569">
    <property type="entry name" value="Aldolase"/>
    <property type="match status" value="1"/>
</dbReference>
<dbReference type="NCBIfam" id="TIGR02810">
    <property type="entry name" value="agaZ_gatZ"/>
    <property type="match status" value="1"/>
</dbReference>
<keyword evidence="2" id="KW-0456">Lyase</keyword>
<dbReference type="Proteomes" id="UP000282195">
    <property type="component" value="Plasmid pRCCGE525c"/>
</dbReference>
<comment type="pathway">
    <text evidence="1">Carbohydrate metabolism.</text>
</comment>
<dbReference type="GO" id="GO:0005975">
    <property type="term" value="P:carbohydrate metabolic process"/>
    <property type="evidence" value="ECO:0007669"/>
    <property type="project" value="InterPro"/>
</dbReference>
<name>A0A387FVJ8_9HYPH</name>
<keyword evidence="3" id="KW-1185">Reference proteome</keyword>
<accession>A0A387FVJ8</accession>
<dbReference type="InterPro" id="IPR013785">
    <property type="entry name" value="Aldolase_TIM"/>
</dbReference>
<proteinExistence type="predicted"/>
<dbReference type="KEGG" id="rjg:CCGE525_23380"/>
<dbReference type="Pfam" id="PF08013">
    <property type="entry name" value="GatZ_KbaZ-like"/>
    <property type="match status" value="1"/>
</dbReference>
<dbReference type="EMBL" id="CP032695">
    <property type="protein sequence ID" value="AYG61817.1"/>
    <property type="molecule type" value="Genomic_DNA"/>
</dbReference>
<dbReference type="Gene3D" id="1.10.400.20">
    <property type="entry name" value="putative tagatose 6-phosphate kinase domain like"/>
    <property type="match status" value="1"/>
</dbReference>
<organism evidence="2 3">
    <name type="scientific">Rhizobium jaguaris</name>
    <dbReference type="NCBI Taxonomy" id="1312183"/>
    <lineage>
        <taxon>Bacteria</taxon>
        <taxon>Pseudomonadati</taxon>
        <taxon>Pseudomonadota</taxon>
        <taxon>Alphaproteobacteria</taxon>
        <taxon>Hyphomicrobiales</taxon>
        <taxon>Rhizobiaceae</taxon>
        <taxon>Rhizobium/Agrobacterium group</taxon>
        <taxon>Rhizobium</taxon>
    </lineage>
</organism>
<dbReference type="GO" id="GO:0009025">
    <property type="term" value="F:tagatose-bisphosphate aldolase activity"/>
    <property type="evidence" value="ECO:0007669"/>
    <property type="project" value="UniProtKB-EC"/>
</dbReference>
<dbReference type="InterPro" id="IPR012062">
    <property type="entry name" value="GatZ/KbaZ-like"/>
</dbReference>
<dbReference type="GO" id="GO:0005886">
    <property type="term" value="C:plasma membrane"/>
    <property type="evidence" value="ECO:0007669"/>
    <property type="project" value="TreeGrafter"/>
</dbReference>
<dbReference type="PANTHER" id="PTHR32502">
    <property type="entry name" value="N-ACETYLGALACTOSAMINE PERMEASE II COMPONENT-RELATED"/>
    <property type="match status" value="1"/>
</dbReference>
<dbReference type="GO" id="GO:0009401">
    <property type="term" value="P:phosphoenolpyruvate-dependent sugar phosphotransferase system"/>
    <property type="evidence" value="ECO:0007669"/>
    <property type="project" value="TreeGrafter"/>
</dbReference>
<dbReference type="PIRSF" id="PIRSF009264">
    <property type="entry name" value="TagBP_ald_AgaZ"/>
    <property type="match status" value="1"/>
</dbReference>
<dbReference type="Gene3D" id="3.20.20.70">
    <property type="entry name" value="Aldolase class I"/>
    <property type="match status" value="1"/>
</dbReference>
<evidence type="ECO:0000313" key="3">
    <source>
        <dbReference type="Proteomes" id="UP000282195"/>
    </source>
</evidence>
<evidence type="ECO:0000313" key="2">
    <source>
        <dbReference type="EMBL" id="AYG61817.1"/>
    </source>
</evidence>
<dbReference type="RefSeq" id="WP_120706752.1">
    <property type="nucleotide sequence ID" value="NZ_CP032695.1"/>
</dbReference>